<proteinExistence type="predicted"/>
<dbReference type="EMBL" id="SPHZ02000005">
    <property type="protein sequence ID" value="KAF0919408.1"/>
    <property type="molecule type" value="Genomic_DNA"/>
</dbReference>
<reference evidence="2 3" key="1">
    <citation type="submission" date="2019-11" db="EMBL/GenBank/DDBJ databases">
        <title>Whole genome sequence of Oryza granulata.</title>
        <authorList>
            <person name="Li W."/>
        </authorList>
    </citation>
    <scope>NUCLEOTIDE SEQUENCE [LARGE SCALE GENOMIC DNA]</scope>
    <source>
        <strain evidence="3">cv. Menghai</strain>
        <tissue evidence="2">Leaf</tissue>
    </source>
</reference>
<feature type="non-terminal residue" evidence="2">
    <location>
        <position position="1"/>
    </location>
</feature>
<evidence type="ECO:0000313" key="3">
    <source>
        <dbReference type="Proteomes" id="UP000479710"/>
    </source>
</evidence>
<protein>
    <submittedName>
        <fullName evidence="2">Uncharacterized protein</fullName>
    </submittedName>
</protein>
<name>A0A6G1E3P7_9ORYZ</name>
<feature type="compositionally biased region" description="Low complexity" evidence="1">
    <location>
        <begin position="34"/>
        <end position="50"/>
    </location>
</feature>
<evidence type="ECO:0000256" key="1">
    <source>
        <dbReference type="SAM" id="MobiDB-lite"/>
    </source>
</evidence>
<feature type="region of interest" description="Disordered" evidence="1">
    <location>
        <begin position="31"/>
        <end position="54"/>
    </location>
</feature>
<sequence>CYSCLASLPANAASPEASVRRQITHLAFNPEPWPSESSVVLSPSPLGSSGAQPDGEIRRWIDQLTIDLELGTPNRTVRRQIEHLVMELEHSRRIQQLVDG</sequence>
<organism evidence="2 3">
    <name type="scientific">Oryza meyeriana var. granulata</name>
    <dbReference type="NCBI Taxonomy" id="110450"/>
    <lineage>
        <taxon>Eukaryota</taxon>
        <taxon>Viridiplantae</taxon>
        <taxon>Streptophyta</taxon>
        <taxon>Embryophyta</taxon>
        <taxon>Tracheophyta</taxon>
        <taxon>Spermatophyta</taxon>
        <taxon>Magnoliopsida</taxon>
        <taxon>Liliopsida</taxon>
        <taxon>Poales</taxon>
        <taxon>Poaceae</taxon>
        <taxon>BOP clade</taxon>
        <taxon>Oryzoideae</taxon>
        <taxon>Oryzeae</taxon>
        <taxon>Oryzinae</taxon>
        <taxon>Oryza</taxon>
        <taxon>Oryza meyeriana</taxon>
    </lineage>
</organism>
<keyword evidence="3" id="KW-1185">Reference proteome</keyword>
<evidence type="ECO:0000313" key="2">
    <source>
        <dbReference type="EMBL" id="KAF0919408.1"/>
    </source>
</evidence>
<dbReference type="Proteomes" id="UP000479710">
    <property type="component" value="Unassembled WGS sequence"/>
</dbReference>
<dbReference type="AlphaFoldDB" id="A0A6G1E3P7"/>
<accession>A0A6G1E3P7</accession>
<comment type="caution">
    <text evidence="2">The sequence shown here is derived from an EMBL/GenBank/DDBJ whole genome shotgun (WGS) entry which is preliminary data.</text>
</comment>
<gene>
    <name evidence="2" type="ORF">E2562_029441</name>
</gene>